<keyword evidence="2" id="KW-1185">Reference proteome</keyword>
<proteinExistence type="predicted"/>
<dbReference type="RefSeq" id="WP_142495061.1">
    <property type="nucleotide sequence ID" value="NZ_FXTO01000054.1"/>
</dbReference>
<protein>
    <submittedName>
        <fullName evidence="1">Uncharacterized protein</fullName>
    </submittedName>
</protein>
<gene>
    <name evidence="1" type="ORF">SAMN06265173_1548</name>
</gene>
<reference evidence="1 2" key="1">
    <citation type="submission" date="2017-05" db="EMBL/GenBank/DDBJ databases">
        <authorList>
            <person name="Varghese N."/>
            <person name="Submissions S."/>
        </authorList>
    </citation>
    <scope>NUCLEOTIDE SEQUENCE [LARGE SCALE GENOMIC DNA]</scope>
    <source>
        <strain evidence="1 2">DSM 29506</strain>
    </source>
</reference>
<evidence type="ECO:0000313" key="1">
    <source>
        <dbReference type="EMBL" id="SMO99452.1"/>
    </source>
</evidence>
<dbReference type="Proteomes" id="UP000316030">
    <property type="component" value="Unassembled WGS sequence"/>
</dbReference>
<dbReference type="EMBL" id="FXTO01000054">
    <property type="protein sequence ID" value="SMO99452.1"/>
    <property type="molecule type" value="Genomic_DNA"/>
</dbReference>
<organism evidence="1 2">
    <name type="scientific">Thalassovita litoralis</name>
    <dbReference type="NCBI Taxonomy" id="1010611"/>
    <lineage>
        <taxon>Bacteria</taxon>
        <taxon>Pseudomonadati</taxon>
        <taxon>Pseudomonadota</taxon>
        <taxon>Alphaproteobacteria</taxon>
        <taxon>Rhodobacterales</taxon>
        <taxon>Roseobacteraceae</taxon>
        <taxon>Thalassovita</taxon>
    </lineage>
</organism>
<evidence type="ECO:0000313" key="2">
    <source>
        <dbReference type="Proteomes" id="UP000316030"/>
    </source>
</evidence>
<accession>A0A521FTK5</accession>
<dbReference type="AlphaFoldDB" id="A0A521FTK5"/>
<sequence>MMVQAIQGGKRAGIDQKKEVSIHALLEWAFRRECARLDFAEDGKSILGYGYASMTAMILRHEQLGCRIDGGGRSEPHPDADAVAAAVSALPEARGGRRMAVWIAELARAGAVPDWMPDAAPRVYPEDMYVNQHGSVAKTKDAAHLGASGWPAQPRRNRKGVIVMDPVTYCPIVIRPTAAHIARRRRDYLDWWGALMEIKTTFQAYGGLSAYTVSNDMPPRAPWQRGLTQGEN</sequence>
<dbReference type="OrthoDB" id="7652971at2"/>
<name>A0A521FTK5_9RHOB</name>